<dbReference type="Proteomes" id="UP000706039">
    <property type="component" value="Unassembled WGS sequence"/>
</dbReference>
<evidence type="ECO:0000313" key="1">
    <source>
        <dbReference type="EMBL" id="MBY8824685.1"/>
    </source>
</evidence>
<organism evidence="1 2">
    <name type="scientific">Sphingomonas colocasiae</name>
    <dbReference type="NCBI Taxonomy" id="1848973"/>
    <lineage>
        <taxon>Bacteria</taxon>
        <taxon>Pseudomonadati</taxon>
        <taxon>Pseudomonadota</taxon>
        <taxon>Alphaproteobacteria</taxon>
        <taxon>Sphingomonadales</taxon>
        <taxon>Sphingomonadaceae</taxon>
        <taxon>Sphingomonas</taxon>
    </lineage>
</organism>
<comment type="caution">
    <text evidence="1">The sequence shown here is derived from an EMBL/GenBank/DDBJ whole genome shotgun (WGS) entry which is preliminary data.</text>
</comment>
<evidence type="ECO:0008006" key="3">
    <source>
        <dbReference type="Google" id="ProtNLM"/>
    </source>
</evidence>
<reference evidence="1 2" key="1">
    <citation type="submission" date="2021-08" db="EMBL/GenBank/DDBJ databases">
        <authorList>
            <person name="Tuo L."/>
        </authorList>
    </citation>
    <scope>NUCLEOTIDE SEQUENCE [LARGE SCALE GENOMIC DNA]</scope>
    <source>
        <strain evidence="1 2">JCM 31229</strain>
    </source>
</reference>
<name>A0ABS7PVM1_9SPHN</name>
<evidence type="ECO:0000313" key="2">
    <source>
        <dbReference type="Proteomes" id="UP000706039"/>
    </source>
</evidence>
<proteinExistence type="predicted"/>
<accession>A0ABS7PVM1</accession>
<sequence>MIHSTLRAFLEQPVMMVIAVGEASGGAALGRCLGLRLPAGDGPIEVVFSAWQWPDLARSAGPSRAVALTLVHPSTYRTYQLKGRIETVGEGDAADMALADDYIDRMIGMLGALGVERDVIDRWCGIDAVMRVAIRADDLFDQTPGPHAGERIPA</sequence>
<protein>
    <recommendedName>
        <fullName evidence="3">Pyridoxamine 5'-phosphate oxidase</fullName>
    </recommendedName>
</protein>
<dbReference type="InterPro" id="IPR012349">
    <property type="entry name" value="Split_barrel_FMN-bd"/>
</dbReference>
<dbReference type="SUPFAM" id="SSF50475">
    <property type="entry name" value="FMN-binding split barrel"/>
    <property type="match status" value="1"/>
</dbReference>
<dbReference type="Gene3D" id="2.30.110.10">
    <property type="entry name" value="Electron Transport, Fmn-binding Protein, Chain A"/>
    <property type="match status" value="1"/>
</dbReference>
<dbReference type="EMBL" id="JAINVV010000009">
    <property type="protein sequence ID" value="MBY8824685.1"/>
    <property type="molecule type" value="Genomic_DNA"/>
</dbReference>
<keyword evidence="2" id="KW-1185">Reference proteome</keyword>
<gene>
    <name evidence="1" type="ORF">K7G82_20445</name>
</gene>